<dbReference type="GO" id="GO:0005886">
    <property type="term" value="C:plasma membrane"/>
    <property type="evidence" value="ECO:0007669"/>
    <property type="project" value="UniProtKB-SubCell"/>
</dbReference>
<keyword evidence="6 7" id="KW-0472">Membrane</keyword>
<evidence type="ECO:0000256" key="2">
    <source>
        <dbReference type="ARBA" id="ARBA00022448"/>
    </source>
</evidence>
<dbReference type="SUPFAM" id="SSF103473">
    <property type="entry name" value="MFS general substrate transporter"/>
    <property type="match status" value="1"/>
</dbReference>
<keyword evidence="5 7" id="KW-1133">Transmembrane helix</keyword>
<dbReference type="Proteomes" id="UP000199095">
    <property type="component" value="Unassembled WGS sequence"/>
</dbReference>
<organism evidence="8 9">
    <name type="scientific">Salinibacillus kushneri</name>
    <dbReference type="NCBI Taxonomy" id="237682"/>
    <lineage>
        <taxon>Bacteria</taxon>
        <taxon>Bacillati</taxon>
        <taxon>Bacillota</taxon>
        <taxon>Bacilli</taxon>
        <taxon>Bacillales</taxon>
        <taxon>Bacillaceae</taxon>
        <taxon>Salinibacillus</taxon>
    </lineage>
</organism>
<keyword evidence="3" id="KW-1003">Cell membrane</keyword>
<evidence type="ECO:0000256" key="3">
    <source>
        <dbReference type="ARBA" id="ARBA00022475"/>
    </source>
</evidence>
<comment type="subcellular location">
    <subcellularLocation>
        <location evidence="1">Cell membrane</location>
        <topology evidence="1">Multi-pass membrane protein</topology>
    </subcellularLocation>
</comment>
<feature type="transmembrane region" description="Helical" evidence="7">
    <location>
        <begin position="69"/>
        <end position="89"/>
    </location>
</feature>
<name>A0A1I0F0A1_9BACI</name>
<dbReference type="Gene3D" id="1.20.1250.20">
    <property type="entry name" value="MFS general substrate transporter like domains"/>
    <property type="match status" value="1"/>
</dbReference>
<feature type="transmembrane region" description="Helical" evidence="7">
    <location>
        <begin position="156"/>
        <end position="176"/>
    </location>
</feature>
<evidence type="ECO:0000256" key="1">
    <source>
        <dbReference type="ARBA" id="ARBA00004651"/>
    </source>
</evidence>
<accession>A0A1I0F0A1</accession>
<dbReference type="Pfam" id="PF05977">
    <property type="entry name" value="MFS_3"/>
    <property type="match status" value="1"/>
</dbReference>
<evidence type="ECO:0000256" key="5">
    <source>
        <dbReference type="ARBA" id="ARBA00022989"/>
    </source>
</evidence>
<feature type="transmembrane region" description="Helical" evidence="7">
    <location>
        <begin position="95"/>
        <end position="115"/>
    </location>
</feature>
<proteinExistence type="predicted"/>
<evidence type="ECO:0000313" key="8">
    <source>
        <dbReference type="EMBL" id="SET51217.1"/>
    </source>
</evidence>
<keyword evidence="2" id="KW-0813">Transport</keyword>
<sequence length="203" mass="21129">MMGSIIAKFFIGAVGANFAFGAAMAVMPAYTDVRGDAAFYGYMMAALSGGFLVGALLSPYVERFAIGKIQIVAFCISALLWAASVLAPWNLLSILLFGAATIPIGATEVLISAVIQRIVPKHLLARTFSVMTSVSTSAMPMGALVGGAVGASIGSVATFSVAALGILLVSIVWFFVKDLRNLPKSKEIDPGKYGLTERVEISG</sequence>
<reference evidence="9" key="1">
    <citation type="submission" date="2016-10" db="EMBL/GenBank/DDBJ databases">
        <authorList>
            <person name="Varghese N."/>
            <person name="Submissions S."/>
        </authorList>
    </citation>
    <scope>NUCLEOTIDE SEQUENCE [LARGE SCALE GENOMIC DNA]</scope>
    <source>
        <strain evidence="9">CGMCC 1.3566</strain>
    </source>
</reference>
<dbReference type="PANTHER" id="PTHR23513:SF6">
    <property type="entry name" value="MAJOR FACILITATOR SUPERFAMILY ASSOCIATED DOMAIN-CONTAINING PROTEIN"/>
    <property type="match status" value="1"/>
</dbReference>
<feature type="transmembrane region" description="Helical" evidence="7">
    <location>
        <begin position="9"/>
        <end position="31"/>
    </location>
</feature>
<dbReference type="STRING" id="237682.SAMN05421676_105146"/>
<dbReference type="PANTHER" id="PTHR23513">
    <property type="entry name" value="INTEGRAL MEMBRANE EFFLUX PROTEIN-RELATED"/>
    <property type="match status" value="1"/>
</dbReference>
<evidence type="ECO:0000256" key="6">
    <source>
        <dbReference type="ARBA" id="ARBA00023136"/>
    </source>
</evidence>
<dbReference type="InterPro" id="IPR036259">
    <property type="entry name" value="MFS_trans_sf"/>
</dbReference>
<keyword evidence="9" id="KW-1185">Reference proteome</keyword>
<dbReference type="AlphaFoldDB" id="A0A1I0F0A1"/>
<evidence type="ECO:0000256" key="4">
    <source>
        <dbReference type="ARBA" id="ARBA00022692"/>
    </source>
</evidence>
<evidence type="ECO:0000256" key="7">
    <source>
        <dbReference type="SAM" id="Phobius"/>
    </source>
</evidence>
<gene>
    <name evidence="8" type="ORF">SAMN05421676_105146</name>
</gene>
<evidence type="ECO:0000313" key="9">
    <source>
        <dbReference type="Proteomes" id="UP000199095"/>
    </source>
</evidence>
<feature type="transmembrane region" description="Helical" evidence="7">
    <location>
        <begin position="37"/>
        <end position="57"/>
    </location>
</feature>
<feature type="transmembrane region" description="Helical" evidence="7">
    <location>
        <begin position="127"/>
        <end position="150"/>
    </location>
</feature>
<dbReference type="InterPro" id="IPR010290">
    <property type="entry name" value="TM_effector"/>
</dbReference>
<dbReference type="EMBL" id="FOHJ01000005">
    <property type="protein sequence ID" value="SET51217.1"/>
    <property type="molecule type" value="Genomic_DNA"/>
</dbReference>
<protein>
    <submittedName>
        <fullName evidence="8">Transmembrane secretion effector</fullName>
    </submittedName>
</protein>
<keyword evidence="4 7" id="KW-0812">Transmembrane</keyword>